<dbReference type="EMBL" id="CAJHIM010000008">
    <property type="protein sequence ID" value="CAD6491533.1"/>
    <property type="molecule type" value="Genomic_DNA"/>
</dbReference>
<organism evidence="2 3">
    <name type="scientific">Candidatus Argoarchaeum ethanivorans</name>
    <dbReference type="NCBI Taxonomy" id="2608793"/>
    <lineage>
        <taxon>Archaea</taxon>
        <taxon>Methanobacteriati</taxon>
        <taxon>Methanobacteriota</taxon>
        <taxon>Stenosarchaea group</taxon>
        <taxon>Methanomicrobia</taxon>
        <taxon>Methanosarcinales</taxon>
        <taxon>Methanosarcinales incertae sedis</taxon>
        <taxon>GOM Arc I cluster</taxon>
        <taxon>Candidatus Argoarchaeum</taxon>
    </lineage>
</organism>
<gene>
    <name evidence="2" type="ORF">ANIMEMIM_00163</name>
</gene>
<comment type="caution">
    <text evidence="2">The sequence shown here is derived from an EMBL/GenBank/DDBJ whole genome shotgun (WGS) entry which is preliminary data.</text>
</comment>
<dbReference type="AlphaFoldDB" id="A0A811T7F3"/>
<reference evidence="2" key="1">
    <citation type="submission" date="2020-10" db="EMBL/GenBank/DDBJ databases">
        <authorList>
            <person name="Hahn C.J."/>
            <person name="Laso-Perez R."/>
            <person name="Vulcano F."/>
            <person name="Vaziourakis K.-M."/>
            <person name="Stokke R."/>
            <person name="Steen I.H."/>
            <person name="Teske A."/>
            <person name="Boetius A."/>
            <person name="Liebeke M."/>
            <person name="Amann R."/>
            <person name="Knittel K."/>
        </authorList>
    </citation>
    <scope>NUCLEOTIDE SEQUENCE</scope>
    <source>
        <strain evidence="2">Gfbio:e3339647-f889-4370-9287-4fb5cb688e4c:AG393N10_GoMArc1</strain>
    </source>
</reference>
<keyword evidence="1" id="KW-0812">Transmembrane</keyword>
<evidence type="ECO:0000256" key="1">
    <source>
        <dbReference type="SAM" id="Phobius"/>
    </source>
</evidence>
<evidence type="ECO:0000313" key="3">
    <source>
        <dbReference type="Proteomes" id="UP000637195"/>
    </source>
</evidence>
<keyword evidence="1" id="KW-0472">Membrane</keyword>
<evidence type="ECO:0000313" key="2">
    <source>
        <dbReference type="EMBL" id="CAD6491533.1"/>
    </source>
</evidence>
<keyword evidence="1" id="KW-1133">Transmembrane helix</keyword>
<feature type="transmembrane region" description="Helical" evidence="1">
    <location>
        <begin position="25"/>
        <end position="44"/>
    </location>
</feature>
<sequence length="129" mass="14917">MILIVCINAITIIARYFEIVISFNYLIVINLFICAVLIVTMHLSKMHARKKLDRLMQLHLEDILKDDAYNFEIAYKDIVGVEVMKSWHKHSMKILTRDKWIDIGCVERDSSHNLGILHAILPGRVVKTG</sequence>
<name>A0A811T7F3_9EURY</name>
<proteinExistence type="predicted"/>
<accession>A0A811T7F3</accession>
<protein>
    <submittedName>
        <fullName evidence="2">Uncharacterized protein</fullName>
    </submittedName>
</protein>
<dbReference type="Proteomes" id="UP000637195">
    <property type="component" value="Unassembled WGS sequence"/>
</dbReference>